<evidence type="ECO:0000256" key="2">
    <source>
        <dbReference type="ARBA" id="ARBA00011925"/>
    </source>
</evidence>
<dbReference type="AlphaFoldDB" id="A0A6P6YAP9"/>
<evidence type="ECO:0000256" key="10">
    <source>
        <dbReference type="ARBA" id="ARBA00047384"/>
    </source>
</evidence>
<keyword evidence="13" id="KW-0175">Coiled coil</keyword>
<evidence type="ECO:0000259" key="15">
    <source>
        <dbReference type="Pfam" id="PF21137"/>
    </source>
</evidence>
<keyword evidence="3" id="KW-0963">Cytoplasm</keyword>
<dbReference type="GO" id="GO:0032259">
    <property type="term" value="P:methylation"/>
    <property type="evidence" value="ECO:0007669"/>
    <property type="project" value="UniProtKB-KW"/>
</dbReference>
<dbReference type="Pfam" id="PF06325">
    <property type="entry name" value="PrmA"/>
    <property type="match status" value="1"/>
</dbReference>
<dbReference type="InterPro" id="IPR036236">
    <property type="entry name" value="Znf_C2H2_sf"/>
</dbReference>
<sequence>MDDELSLSSSSSSSGDENDYIEQEEPLEFNIKCLFCDHYTSTHQKMFDEHIQPNHHIDLIDICRKHHLETFDFIKLVNYIRIKQILATNVETIIVDRLFDKDEYLKPTMEDDNFLMFDYDGEINDGNDDEDDDEQMNIMNISSVELKNICDKLSKEKLTNIIIELKGKLNDAQNDMRQMRNLFIEQQQSDGGDVIKIENNVANLDEQSDSTYMDSYSHFSIHHTMLADKPRTLAYQDAIIENSSLFIGKTVLDIGCGTGILSLFAAKAGAKLVVAVDHSDIVNNARSIIIENGYEQTIRVVRGKLERLDFEKLSLPTKYDIIISEWMGYFLLFEGMLDTVLYARDHLLQPQGALLPSRCKIFLSTFSDCNFYENNIDFWNDVYGFDMSSMITDVTKEATVDLISPENICSAAEKIFDFDLISCPITDFANELSSTFEFHFKNDKTIHGFVGWFDCYFDSMTKLIILSTSPFAEPTHWKQTIFPLKEPILVAAGQSIRGEIRIGKNSQNPRALQIRLLLQQPILKLVYNIC</sequence>
<feature type="coiled-coil region" evidence="13">
    <location>
        <begin position="155"/>
        <end position="189"/>
    </location>
</feature>
<feature type="region of interest" description="Disordered" evidence="14">
    <location>
        <begin position="1"/>
        <end position="20"/>
    </location>
</feature>
<dbReference type="KEGG" id="dpte:113796380"/>
<evidence type="ECO:0000256" key="4">
    <source>
        <dbReference type="ARBA" id="ARBA00022603"/>
    </source>
</evidence>
<gene>
    <name evidence="18" type="primary">LOC113796380</name>
</gene>
<dbReference type="FunFam" id="3.40.50.150:FF:000003">
    <property type="entry name" value="Blast:Protein arginine N-methyltransferase 1"/>
    <property type="match status" value="1"/>
</dbReference>
<evidence type="ECO:0000313" key="18">
    <source>
        <dbReference type="RefSeq" id="XP_027202452.1"/>
    </source>
</evidence>
<name>A0A6P6YAP9_DERPT</name>
<dbReference type="Gene3D" id="2.70.160.11">
    <property type="entry name" value="Hnrnp arginine n-methyltransferase1"/>
    <property type="match status" value="1"/>
</dbReference>
<evidence type="ECO:0000256" key="6">
    <source>
        <dbReference type="ARBA" id="ARBA00022691"/>
    </source>
</evidence>
<dbReference type="OMA" id="YSHFAIH"/>
<dbReference type="Gene3D" id="3.40.50.150">
    <property type="entry name" value="Vaccinia Virus protein VP39"/>
    <property type="match status" value="1"/>
</dbReference>
<evidence type="ECO:0000256" key="5">
    <source>
        <dbReference type="ARBA" id="ARBA00022679"/>
    </source>
</evidence>
<dbReference type="EC" id="2.1.1.319" evidence="2"/>
<dbReference type="GO" id="GO:0005829">
    <property type="term" value="C:cytosol"/>
    <property type="evidence" value="ECO:0007669"/>
    <property type="project" value="UniProtKB-SubCell"/>
</dbReference>
<dbReference type="InterPro" id="IPR029063">
    <property type="entry name" value="SAM-dependent_MTases_sf"/>
</dbReference>
<evidence type="ECO:0000256" key="3">
    <source>
        <dbReference type="ARBA" id="ARBA00022490"/>
    </source>
</evidence>
<comment type="catalytic activity">
    <reaction evidence="11">
        <text>L-arginyl-[protein] + S-adenosyl-L-methionine = N(omega)-methyl-L-arginyl-[protein] + S-adenosyl-L-homocysteine + H(+)</text>
        <dbReference type="Rhea" id="RHEA:48100"/>
        <dbReference type="Rhea" id="RHEA-COMP:10532"/>
        <dbReference type="Rhea" id="RHEA-COMP:11990"/>
        <dbReference type="ChEBI" id="CHEBI:15378"/>
        <dbReference type="ChEBI" id="CHEBI:29965"/>
        <dbReference type="ChEBI" id="CHEBI:57856"/>
        <dbReference type="ChEBI" id="CHEBI:59789"/>
        <dbReference type="ChEBI" id="CHEBI:65280"/>
    </reaction>
    <physiologicalReaction direction="left-to-right" evidence="11">
        <dbReference type="Rhea" id="RHEA:48101"/>
    </physiologicalReaction>
</comment>
<organism evidence="17 18">
    <name type="scientific">Dermatophagoides pteronyssinus</name>
    <name type="common">European house dust mite</name>
    <dbReference type="NCBI Taxonomy" id="6956"/>
    <lineage>
        <taxon>Eukaryota</taxon>
        <taxon>Metazoa</taxon>
        <taxon>Ecdysozoa</taxon>
        <taxon>Arthropoda</taxon>
        <taxon>Chelicerata</taxon>
        <taxon>Arachnida</taxon>
        <taxon>Acari</taxon>
        <taxon>Acariformes</taxon>
        <taxon>Sarcoptiformes</taxon>
        <taxon>Astigmata</taxon>
        <taxon>Psoroptidia</taxon>
        <taxon>Analgoidea</taxon>
        <taxon>Pyroglyphidae</taxon>
        <taxon>Dermatophagoidinae</taxon>
        <taxon>Dermatophagoides</taxon>
    </lineage>
</organism>
<feature type="compositionally biased region" description="Low complexity" evidence="14">
    <location>
        <begin position="1"/>
        <end position="14"/>
    </location>
</feature>
<dbReference type="PANTHER" id="PTHR11006">
    <property type="entry name" value="PROTEIN ARGININE N-METHYLTRANSFERASE"/>
    <property type="match status" value="1"/>
</dbReference>
<dbReference type="OrthoDB" id="7848332at2759"/>
<proteinExistence type="predicted"/>
<keyword evidence="17" id="KW-1185">Reference proteome</keyword>
<dbReference type="RefSeq" id="XP_027202452.1">
    <property type="nucleotide sequence ID" value="XM_027346651.1"/>
</dbReference>
<accession>A0A6P6YAP9</accession>
<evidence type="ECO:0000256" key="9">
    <source>
        <dbReference type="ARBA" id="ARBA00022833"/>
    </source>
</evidence>
<evidence type="ECO:0000313" key="17">
    <source>
        <dbReference type="Proteomes" id="UP000515146"/>
    </source>
</evidence>
<keyword evidence="4 12" id="KW-0489">Methyltransferase</keyword>
<evidence type="ECO:0000256" key="7">
    <source>
        <dbReference type="ARBA" id="ARBA00022723"/>
    </source>
</evidence>
<keyword evidence="5 12" id="KW-0808">Transferase</keyword>
<dbReference type="SUPFAM" id="SSF53335">
    <property type="entry name" value="S-adenosyl-L-methionine-dependent methyltransferases"/>
    <property type="match status" value="1"/>
</dbReference>
<evidence type="ECO:0000256" key="8">
    <source>
        <dbReference type="ARBA" id="ARBA00022771"/>
    </source>
</evidence>
<dbReference type="GO" id="GO:0035242">
    <property type="term" value="F:protein-arginine omega-N asymmetric methyltransferase activity"/>
    <property type="evidence" value="ECO:0007669"/>
    <property type="project" value="UniProtKB-EC"/>
</dbReference>
<dbReference type="InParanoid" id="A0A6P6YAP9"/>
<dbReference type="InterPro" id="IPR055135">
    <property type="entry name" value="PRMT_dom"/>
</dbReference>
<dbReference type="Pfam" id="PF21137">
    <property type="entry name" value="ANM3_C2H2_Zf"/>
    <property type="match status" value="1"/>
</dbReference>
<dbReference type="SUPFAM" id="SSF57667">
    <property type="entry name" value="beta-beta-alpha zinc fingers"/>
    <property type="match status" value="1"/>
</dbReference>
<dbReference type="InterPro" id="IPR025799">
    <property type="entry name" value="Arg_MeTrfase"/>
</dbReference>
<dbReference type="GO" id="GO:0008270">
    <property type="term" value="F:zinc ion binding"/>
    <property type="evidence" value="ECO:0007669"/>
    <property type="project" value="UniProtKB-KW"/>
</dbReference>
<reference evidence="18" key="1">
    <citation type="submission" date="2025-08" db="UniProtKB">
        <authorList>
            <consortium name="RefSeq"/>
        </authorList>
    </citation>
    <scope>IDENTIFICATION</scope>
    <source>
        <strain evidence="18">Airmid</strain>
    </source>
</reference>
<dbReference type="GO" id="GO:0005634">
    <property type="term" value="C:nucleus"/>
    <property type="evidence" value="ECO:0007669"/>
    <property type="project" value="TreeGrafter"/>
</dbReference>
<evidence type="ECO:0000256" key="12">
    <source>
        <dbReference type="PROSITE-ProRule" id="PRU01015"/>
    </source>
</evidence>
<dbReference type="InterPro" id="IPR049482">
    <property type="entry name" value="ANM3-like_C2H2_Zf"/>
</dbReference>
<dbReference type="Proteomes" id="UP000515146">
    <property type="component" value="Unplaced"/>
</dbReference>
<dbReference type="FunCoup" id="A0A6P6YAP9">
    <property type="interactions" value="823"/>
</dbReference>
<evidence type="ECO:0000256" key="14">
    <source>
        <dbReference type="SAM" id="MobiDB-lite"/>
    </source>
</evidence>
<evidence type="ECO:0000256" key="13">
    <source>
        <dbReference type="SAM" id="Coils"/>
    </source>
</evidence>
<feature type="domain" description="Protein arginine N-methyltransferase" evidence="16">
    <location>
        <begin position="358"/>
        <end position="516"/>
    </location>
</feature>
<keyword evidence="6 12" id="KW-0949">S-adenosyl-L-methionine</keyword>
<dbReference type="PROSITE" id="PS51678">
    <property type="entry name" value="SAM_MT_PRMT"/>
    <property type="match status" value="1"/>
</dbReference>
<comment type="subcellular location">
    <subcellularLocation>
        <location evidence="1">Cytoplasm</location>
        <location evidence="1">Cytosol</location>
    </subcellularLocation>
</comment>
<dbReference type="Pfam" id="PF22528">
    <property type="entry name" value="PRMT_C"/>
    <property type="match status" value="1"/>
</dbReference>
<dbReference type="PANTHER" id="PTHR11006:SF53">
    <property type="entry name" value="PROTEIN ARGININE N-METHYLTRANSFERASE 3"/>
    <property type="match status" value="1"/>
</dbReference>
<dbReference type="CDD" id="cd02440">
    <property type="entry name" value="AdoMet_MTases"/>
    <property type="match status" value="1"/>
</dbReference>
<dbReference type="GO" id="GO:0042054">
    <property type="term" value="F:histone methyltransferase activity"/>
    <property type="evidence" value="ECO:0007669"/>
    <property type="project" value="TreeGrafter"/>
</dbReference>
<comment type="catalytic activity">
    <reaction evidence="10">
        <text>L-arginyl-[protein] + 2 S-adenosyl-L-methionine = N(omega),N(omega)-dimethyl-L-arginyl-[protein] + 2 S-adenosyl-L-homocysteine + 2 H(+)</text>
        <dbReference type="Rhea" id="RHEA:48096"/>
        <dbReference type="Rhea" id="RHEA-COMP:10532"/>
        <dbReference type="Rhea" id="RHEA-COMP:11991"/>
        <dbReference type="ChEBI" id="CHEBI:15378"/>
        <dbReference type="ChEBI" id="CHEBI:29965"/>
        <dbReference type="ChEBI" id="CHEBI:57856"/>
        <dbReference type="ChEBI" id="CHEBI:59789"/>
        <dbReference type="ChEBI" id="CHEBI:61897"/>
        <dbReference type="EC" id="2.1.1.319"/>
    </reaction>
    <physiologicalReaction direction="left-to-right" evidence="10">
        <dbReference type="Rhea" id="RHEA:48097"/>
    </physiologicalReaction>
</comment>
<keyword evidence="8" id="KW-0863">Zinc-finger</keyword>
<evidence type="ECO:0000256" key="11">
    <source>
        <dbReference type="ARBA" id="ARBA00049303"/>
    </source>
</evidence>
<keyword evidence="7" id="KW-0479">Metal-binding</keyword>
<protein>
    <recommendedName>
        <fullName evidence="2">type I protein arginine methyltransferase</fullName>
        <ecNumber evidence="2">2.1.1.319</ecNumber>
    </recommendedName>
</protein>
<evidence type="ECO:0000259" key="16">
    <source>
        <dbReference type="Pfam" id="PF22528"/>
    </source>
</evidence>
<evidence type="ECO:0000256" key="1">
    <source>
        <dbReference type="ARBA" id="ARBA00004514"/>
    </source>
</evidence>
<feature type="domain" description="Protein arginine N-methyltransferase 3-like C2H2 zinc finger" evidence="15">
    <location>
        <begin position="62"/>
        <end position="107"/>
    </location>
</feature>
<keyword evidence="9" id="KW-0862">Zinc</keyword>